<dbReference type="SUPFAM" id="SSF101447">
    <property type="entry name" value="Formin homology 2 domain (FH2 domain)"/>
    <property type="match status" value="1"/>
</dbReference>
<dbReference type="Proteomes" id="UP000664203">
    <property type="component" value="Unassembled WGS sequence"/>
</dbReference>
<evidence type="ECO:0000313" key="4">
    <source>
        <dbReference type="Proteomes" id="UP000664203"/>
    </source>
</evidence>
<organism evidence="3 4">
    <name type="scientific">Alectoria fallacina</name>
    <dbReference type="NCBI Taxonomy" id="1903189"/>
    <lineage>
        <taxon>Eukaryota</taxon>
        <taxon>Fungi</taxon>
        <taxon>Dikarya</taxon>
        <taxon>Ascomycota</taxon>
        <taxon>Pezizomycotina</taxon>
        <taxon>Lecanoromycetes</taxon>
        <taxon>OSLEUM clade</taxon>
        <taxon>Lecanoromycetidae</taxon>
        <taxon>Lecanorales</taxon>
        <taxon>Lecanorineae</taxon>
        <taxon>Parmeliaceae</taxon>
        <taxon>Alectoria</taxon>
    </lineage>
</organism>
<keyword evidence="2" id="KW-0812">Transmembrane</keyword>
<reference evidence="3" key="1">
    <citation type="submission" date="2021-03" db="EMBL/GenBank/DDBJ databases">
        <authorList>
            <person name="Tagirdzhanova G."/>
        </authorList>
    </citation>
    <scope>NUCLEOTIDE SEQUENCE</scope>
</reference>
<gene>
    <name evidence="3" type="ORF">ALECFALPRED_009679</name>
</gene>
<keyword evidence="2" id="KW-1133">Transmembrane helix</keyword>
<protein>
    <submittedName>
        <fullName evidence="3">Uncharacterized protein</fullName>
    </submittedName>
</protein>
<accession>A0A8H3EY04</accession>
<dbReference type="EMBL" id="CAJPDR010000074">
    <property type="protein sequence ID" value="CAF9914716.1"/>
    <property type="molecule type" value="Genomic_DNA"/>
</dbReference>
<feature type="region of interest" description="Disordered" evidence="1">
    <location>
        <begin position="36"/>
        <end position="61"/>
    </location>
</feature>
<proteinExistence type="predicted"/>
<feature type="compositionally biased region" description="Pro residues" evidence="1">
    <location>
        <begin position="44"/>
        <end position="61"/>
    </location>
</feature>
<sequence length="189" mass="20213">MTVLISYKSTNSDHVELLAANPLDARSDRVLPGFITDADAISPTPTPTPPPPPPPPPPPLPATVTITSISTSTSLITSTINVTVNTTYYVTDTETFTTAIPTTSLTSTITNGTMTIHPTQAGPTNVSDVSAVADVKKPVSASEVLAVLSGVTNLALILAMFFLVRRFYRMYRQERVLRKQVQTEGVELT</sequence>
<evidence type="ECO:0000313" key="3">
    <source>
        <dbReference type="EMBL" id="CAF9914716.1"/>
    </source>
</evidence>
<evidence type="ECO:0000256" key="1">
    <source>
        <dbReference type="SAM" id="MobiDB-lite"/>
    </source>
</evidence>
<dbReference type="OrthoDB" id="5417466at2759"/>
<feature type="transmembrane region" description="Helical" evidence="2">
    <location>
        <begin position="144"/>
        <end position="164"/>
    </location>
</feature>
<name>A0A8H3EY04_9LECA</name>
<evidence type="ECO:0000256" key="2">
    <source>
        <dbReference type="SAM" id="Phobius"/>
    </source>
</evidence>
<keyword evidence="2" id="KW-0472">Membrane</keyword>
<dbReference type="AlphaFoldDB" id="A0A8H3EY04"/>
<keyword evidence="4" id="KW-1185">Reference proteome</keyword>
<comment type="caution">
    <text evidence="3">The sequence shown here is derived from an EMBL/GenBank/DDBJ whole genome shotgun (WGS) entry which is preliminary data.</text>
</comment>